<evidence type="ECO:0000313" key="1">
    <source>
        <dbReference type="EMBL" id="EFQ86687.1"/>
    </source>
</evidence>
<dbReference type="EMBL" id="GL537300">
    <property type="protein sequence ID" value="EFQ86687.1"/>
    <property type="molecule type" value="Genomic_DNA"/>
</dbReference>
<dbReference type="KEGG" id="pte:PTT_18003"/>
<keyword evidence="2" id="KW-1185">Reference proteome</keyword>
<name>E3S5R2_PYRTT</name>
<dbReference type="Proteomes" id="UP000001067">
    <property type="component" value="Unassembled WGS sequence"/>
</dbReference>
<dbReference type="AlphaFoldDB" id="E3S5R2"/>
<protein>
    <submittedName>
        <fullName evidence="1">Uncharacterized protein</fullName>
    </submittedName>
</protein>
<accession>E3S5R2</accession>
<gene>
    <name evidence="1" type="ORF">PTT_18003</name>
</gene>
<dbReference type="HOGENOM" id="CLU_1846140_0_0_1"/>
<evidence type="ECO:0000313" key="2">
    <source>
        <dbReference type="Proteomes" id="UP000001067"/>
    </source>
</evidence>
<sequence>MVRKLRPDGLDHHRRPSRLAVTPQACKFATVETRKSMPAACSEPTVPHNNVSCDCDAVGVSHKAVARPRCVPVAAECRRRPVPTSTVKACREGCKRPAKPLRLIGMQPNRKEKSRESLDRCYYESAWAMSSGMLAGIAE</sequence>
<organism evidence="2">
    <name type="scientific">Pyrenophora teres f. teres (strain 0-1)</name>
    <name type="common">Barley net blotch fungus</name>
    <name type="synonym">Drechslera teres f. teres</name>
    <dbReference type="NCBI Taxonomy" id="861557"/>
    <lineage>
        <taxon>Eukaryota</taxon>
        <taxon>Fungi</taxon>
        <taxon>Dikarya</taxon>
        <taxon>Ascomycota</taxon>
        <taxon>Pezizomycotina</taxon>
        <taxon>Dothideomycetes</taxon>
        <taxon>Pleosporomycetidae</taxon>
        <taxon>Pleosporales</taxon>
        <taxon>Pleosporineae</taxon>
        <taxon>Pleosporaceae</taxon>
        <taxon>Pyrenophora</taxon>
    </lineage>
</organism>
<reference evidence="1 2" key="1">
    <citation type="journal article" date="2010" name="Genome Biol.">
        <title>A first genome assembly of the barley fungal pathogen Pyrenophora teres f. teres.</title>
        <authorList>
            <person name="Ellwood S.R."/>
            <person name="Liu Z."/>
            <person name="Syme R.A."/>
            <person name="Lai Z."/>
            <person name="Hane J.K."/>
            <person name="Keiper F."/>
            <person name="Moffat C.S."/>
            <person name="Oliver R.P."/>
            <person name="Friesen T.L."/>
        </authorList>
    </citation>
    <scope>NUCLEOTIDE SEQUENCE [LARGE SCALE GENOMIC DNA]</scope>
    <source>
        <strain evidence="1 2">0-1</strain>
    </source>
</reference>
<proteinExistence type="predicted"/>